<name>A0A8J2XXY8_9BACT</name>
<organism evidence="1 2">
    <name type="scientific">Puia dinghuensis</name>
    <dbReference type="NCBI Taxonomy" id="1792502"/>
    <lineage>
        <taxon>Bacteria</taxon>
        <taxon>Pseudomonadati</taxon>
        <taxon>Bacteroidota</taxon>
        <taxon>Chitinophagia</taxon>
        <taxon>Chitinophagales</taxon>
        <taxon>Chitinophagaceae</taxon>
        <taxon>Puia</taxon>
    </lineage>
</organism>
<dbReference type="Proteomes" id="UP000607559">
    <property type="component" value="Unassembled WGS sequence"/>
</dbReference>
<dbReference type="EMBL" id="BMJC01000009">
    <property type="protein sequence ID" value="GGB25358.1"/>
    <property type="molecule type" value="Genomic_DNA"/>
</dbReference>
<gene>
    <name evidence="1" type="ORF">GCM10011511_56620</name>
</gene>
<reference evidence="1" key="2">
    <citation type="submission" date="2020-09" db="EMBL/GenBank/DDBJ databases">
        <authorList>
            <person name="Sun Q."/>
            <person name="Zhou Y."/>
        </authorList>
    </citation>
    <scope>NUCLEOTIDE SEQUENCE</scope>
    <source>
        <strain evidence="1">CGMCC 1.15448</strain>
    </source>
</reference>
<evidence type="ECO:0000313" key="1">
    <source>
        <dbReference type="EMBL" id="GGB25358.1"/>
    </source>
</evidence>
<keyword evidence="2" id="KW-1185">Reference proteome</keyword>
<proteinExistence type="predicted"/>
<evidence type="ECO:0000313" key="2">
    <source>
        <dbReference type="Proteomes" id="UP000607559"/>
    </source>
</evidence>
<comment type="caution">
    <text evidence="1">The sequence shown here is derived from an EMBL/GenBank/DDBJ whole genome shotgun (WGS) entry which is preliminary data.</text>
</comment>
<reference evidence="1" key="1">
    <citation type="journal article" date="2014" name="Int. J. Syst. Evol. Microbiol.">
        <title>Complete genome sequence of Corynebacterium casei LMG S-19264T (=DSM 44701T), isolated from a smear-ripened cheese.</title>
        <authorList>
            <consortium name="US DOE Joint Genome Institute (JGI-PGF)"/>
            <person name="Walter F."/>
            <person name="Albersmeier A."/>
            <person name="Kalinowski J."/>
            <person name="Ruckert C."/>
        </authorList>
    </citation>
    <scope>NUCLEOTIDE SEQUENCE</scope>
    <source>
        <strain evidence="1">CGMCC 1.15448</strain>
    </source>
</reference>
<accession>A0A8J2XXY8</accession>
<dbReference type="AlphaFoldDB" id="A0A8J2XXY8"/>
<dbReference type="RefSeq" id="WP_188938132.1">
    <property type="nucleotide sequence ID" value="NZ_BMJC01000009.1"/>
</dbReference>
<protein>
    <submittedName>
        <fullName evidence="1">Uncharacterized protein</fullName>
    </submittedName>
</protein>
<sequence>MTSVIRLGSVVEHGVGGPETGAINLIYTSMLNEFGQGCYRYIGINQIGEELNEFVMKEAAKTIYVNIRYPVYRDFESKSTGEKNRIRLDVIHAALVRIAEYDRKFDVQVLELIKEKILEKDFSFEFVCKSFVFKKKAGRIAKVVLQPEINKFNYYVVIEDAGKTIRRLLMYVGLTDTIYVSDLFSEGKWKSENEIVITGKLNEVEISVFVSEGEIRFKNLTSYAKPPYFEMMRADISEEDRAKAHQDWRHSLPPAVTAIIRKADN</sequence>